<reference evidence="2 3" key="1">
    <citation type="submission" date="2020-10" db="EMBL/GenBank/DDBJ databases">
        <title>Draft genome of Ramlibacter aquaticus LMG 30558.</title>
        <authorList>
            <person name="Props R."/>
        </authorList>
    </citation>
    <scope>NUCLEOTIDE SEQUENCE [LARGE SCALE GENOMIC DNA]</scope>
    <source>
        <strain evidence="2 3">LMG 30558</strain>
    </source>
</reference>
<keyword evidence="3" id="KW-1185">Reference proteome</keyword>
<dbReference type="InterPro" id="IPR036390">
    <property type="entry name" value="WH_DNA-bd_sf"/>
</dbReference>
<dbReference type="PROSITE" id="PS50995">
    <property type="entry name" value="HTH_MARR_2"/>
    <property type="match status" value="1"/>
</dbReference>
<dbReference type="SMART" id="SM00347">
    <property type="entry name" value="HTH_MARR"/>
    <property type="match status" value="1"/>
</dbReference>
<name>A0ABR9SI43_9BURK</name>
<evidence type="ECO:0000259" key="1">
    <source>
        <dbReference type="PROSITE" id="PS50995"/>
    </source>
</evidence>
<dbReference type="Gene3D" id="1.10.10.10">
    <property type="entry name" value="Winged helix-like DNA-binding domain superfamily/Winged helix DNA-binding domain"/>
    <property type="match status" value="1"/>
</dbReference>
<comment type="caution">
    <text evidence="2">The sequence shown here is derived from an EMBL/GenBank/DDBJ whole genome shotgun (WGS) entry which is preliminary data.</text>
</comment>
<dbReference type="InterPro" id="IPR036388">
    <property type="entry name" value="WH-like_DNA-bd_sf"/>
</dbReference>
<sequence length="139" mass="15336">MSKAELEARARFRRELRQFERASEEAARAHEVTWAQYQLLLQVGGMPGRDWALVGELATALALRQHTTVELIDRCEAAGLVERTREEDDQRKVRISLTALGRRKLNAVAVAQGREIAHLLEVVRGAIGQAAGPGPGDSD</sequence>
<dbReference type="Pfam" id="PF12802">
    <property type="entry name" value="MarR_2"/>
    <property type="match status" value="1"/>
</dbReference>
<evidence type="ECO:0000313" key="2">
    <source>
        <dbReference type="EMBL" id="MBE7942041.1"/>
    </source>
</evidence>
<protein>
    <submittedName>
        <fullName evidence="2">MarR family transcriptional regulator</fullName>
    </submittedName>
</protein>
<gene>
    <name evidence="2" type="ORF">IM725_15805</name>
</gene>
<proteinExistence type="predicted"/>
<dbReference type="InterPro" id="IPR039422">
    <property type="entry name" value="MarR/SlyA-like"/>
</dbReference>
<dbReference type="EMBL" id="JADDOJ010000075">
    <property type="protein sequence ID" value="MBE7942041.1"/>
    <property type="molecule type" value="Genomic_DNA"/>
</dbReference>
<dbReference type="PANTHER" id="PTHR33164">
    <property type="entry name" value="TRANSCRIPTIONAL REGULATOR, MARR FAMILY"/>
    <property type="match status" value="1"/>
</dbReference>
<accession>A0ABR9SI43</accession>
<evidence type="ECO:0000313" key="3">
    <source>
        <dbReference type="Proteomes" id="UP000715965"/>
    </source>
</evidence>
<feature type="domain" description="HTH marR-type" evidence="1">
    <location>
        <begin position="1"/>
        <end position="139"/>
    </location>
</feature>
<dbReference type="PANTHER" id="PTHR33164:SF43">
    <property type="entry name" value="HTH-TYPE TRANSCRIPTIONAL REPRESSOR YETL"/>
    <property type="match status" value="1"/>
</dbReference>
<dbReference type="SUPFAM" id="SSF46785">
    <property type="entry name" value="Winged helix' DNA-binding domain"/>
    <property type="match status" value="1"/>
</dbReference>
<organism evidence="2 3">
    <name type="scientific">Ramlibacter aquaticus</name>
    <dbReference type="NCBI Taxonomy" id="2780094"/>
    <lineage>
        <taxon>Bacteria</taxon>
        <taxon>Pseudomonadati</taxon>
        <taxon>Pseudomonadota</taxon>
        <taxon>Betaproteobacteria</taxon>
        <taxon>Burkholderiales</taxon>
        <taxon>Comamonadaceae</taxon>
        <taxon>Ramlibacter</taxon>
    </lineage>
</organism>
<dbReference type="Proteomes" id="UP000715965">
    <property type="component" value="Unassembled WGS sequence"/>
</dbReference>
<dbReference type="InterPro" id="IPR000835">
    <property type="entry name" value="HTH_MarR-typ"/>
</dbReference>
<dbReference type="RefSeq" id="WP_193781596.1">
    <property type="nucleotide sequence ID" value="NZ_JADDOJ010000075.1"/>
</dbReference>